<dbReference type="AlphaFoldDB" id="X0S4I9"/>
<feature type="non-terminal residue" evidence="2">
    <location>
        <position position="89"/>
    </location>
</feature>
<keyword evidence="1" id="KW-1133">Transmembrane helix</keyword>
<gene>
    <name evidence="2" type="ORF">S01H1_02658</name>
</gene>
<reference evidence="2" key="1">
    <citation type="journal article" date="2014" name="Front. Microbiol.">
        <title>High frequency of phylogenetically diverse reductive dehalogenase-homologous genes in deep subseafloor sedimentary metagenomes.</title>
        <authorList>
            <person name="Kawai M."/>
            <person name="Futagami T."/>
            <person name="Toyoda A."/>
            <person name="Takaki Y."/>
            <person name="Nishi S."/>
            <person name="Hori S."/>
            <person name="Arai W."/>
            <person name="Tsubouchi T."/>
            <person name="Morono Y."/>
            <person name="Uchiyama I."/>
            <person name="Ito T."/>
            <person name="Fujiyama A."/>
            <person name="Inagaki F."/>
            <person name="Takami H."/>
        </authorList>
    </citation>
    <scope>NUCLEOTIDE SEQUENCE</scope>
    <source>
        <strain evidence="2">Expedition CK06-06</strain>
    </source>
</reference>
<proteinExistence type="predicted"/>
<sequence>MRGDVGDTQCAGERCDSKRHCHSVASLCLPASRLLANALAWFAAAVGQVGLPLLTLAARLLANAVVRFVVAVASSFAARRVGPHFAHGS</sequence>
<name>X0S4I9_9ZZZZ</name>
<dbReference type="EMBL" id="BARS01001317">
    <property type="protein sequence ID" value="GAF70156.1"/>
    <property type="molecule type" value="Genomic_DNA"/>
</dbReference>
<comment type="caution">
    <text evidence="2">The sequence shown here is derived from an EMBL/GenBank/DDBJ whole genome shotgun (WGS) entry which is preliminary data.</text>
</comment>
<keyword evidence="1" id="KW-0812">Transmembrane</keyword>
<evidence type="ECO:0000313" key="2">
    <source>
        <dbReference type="EMBL" id="GAF70156.1"/>
    </source>
</evidence>
<organism evidence="2">
    <name type="scientific">marine sediment metagenome</name>
    <dbReference type="NCBI Taxonomy" id="412755"/>
    <lineage>
        <taxon>unclassified sequences</taxon>
        <taxon>metagenomes</taxon>
        <taxon>ecological metagenomes</taxon>
    </lineage>
</organism>
<accession>X0S4I9</accession>
<keyword evidence="1" id="KW-0472">Membrane</keyword>
<feature type="transmembrane region" description="Helical" evidence="1">
    <location>
        <begin position="34"/>
        <end position="54"/>
    </location>
</feature>
<protein>
    <submittedName>
        <fullName evidence="2">Uncharacterized protein</fullName>
    </submittedName>
</protein>
<evidence type="ECO:0000256" key="1">
    <source>
        <dbReference type="SAM" id="Phobius"/>
    </source>
</evidence>